<evidence type="ECO:0000259" key="6">
    <source>
        <dbReference type="PROSITE" id="PS50109"/>
    </source>
</evidence>
<accession>A0ABS8DGQ6</accession>
<sequence>MYLVIGTSVLLGVVLGAGGMYGLQRRYRGQELKKIVKMAEDILNEKRIEAAASGEETLCAKAEHYLVRVQEVMQGRRDDAEKSRDGIQKLITEIAHQMRTPLTNMETYLRFLRESAGKEAEKHLKYIAAMEESTGKLHFLVENFIKMSRLEQQVIPIKKEERDILRTVRNALGQIYGQAEMKDIRFQITLLKEAVYLHDPNWLGEAIYNLLDNAVKYSQNGDTVEVSMEKNEMFLKIRIRDYGIGIEAGEENLIFQRFYRGKRVTVQQGYGIGLYLSRIIVNRHGGFLAAKRMEKGLLMEMSFPFVC</sequence>
<dbReference type="CDD" id="cd00082">
    <property type="entry name" value="HisKA"/>
    <property type="match status" value="1"/>
</dbReference>
<dbReference type="Gene3D" id="3.30.565.10">
    <property type="entry name" value="Histidine kinase-like ATPase, C-terminal domain"/>
    <property type="match status" value="1"/>
</dbReference>
<dbReference type="EMBL" id="JAJCIS010000005">
    <property type="protein sequence ID" value="MCB7387585.1"/>
    <property type="molecule type" value="Genomic_DNA"/>
</dbReference>
<evidence type="ECO:0000256" key="5">
    <source>
        <dbReference type="ARBA" id="ARBA00023012"/>
    </source>
</evidence>
<keyword evidence="4 7" id="KW-0808">Transferase</keyword>
<dbReference type="RefSeq" id="WP_066737342.1">
    <property type="nucleotide sequence ID" value="NZ_JAJCIQ010000006.1"/>
</dbReference>
<dbReference type="Proteomes" id="UP001299546">
    <property type="component" value="Unassembled WGS sequence"/>
</dbReference>
<name>A0ABS8DGQ6_9FIRM</name>
<keyword evidence="5" id="KW-0902">Two-component regulatory system</keyword>
<dbReference type="Pfam" id="PF02518">
    <property type="entry name" value="HATPase_c"/>
    <property type="match status" value="1"/>
</dbReference>
<evidence type="ECO:0000256" key="1">
    <source>
        <dbReference type="ARBA" id="ARBA00000085"/>
    </source>
</evidence>
<dbReference type="SUPFAM" id="SSF55874">
    <property type="entry name" value="ATPase domain of HSP90 chaperone/DNA topoisomerase II/histidine kinase"/>
    <property type="match status" value="1"/>
</dbReference>
<dbReference type="EC" id="2.7.13.3" evidence="2"/>
<organism evidence="7 8">
    <name type="scientific">Bariatricus massiliensis</name>
    <dbReference type="NCBI Taxonomy" id="1745713"/>
    <lineage>
        <taxon>Bacteria</taxon>
        <taxon>Bacillati</taxon>
        <taxon>Bacillota</taxon>
        <taxon>Clostridia</taxon>
        <taxon>Lachnospirales</taxon>
        <taxon>Lachnospiraceae</taxon>
        <taxon>Bariatricus</taxon>
    </lineage>
</organism>
<dbReference type="CDD" id="cd00075">
    <property type="entry name" value="HATPase"/>
    <property type="match status" value="1"/>
</dbReference>
<dbReference type="Pfam" id="PF00512">
    <property type="entry name" value="HisKA"/>
    <property type="match status" value="1"/>
</dbReference>
<evidence type="ECO:0000256" key="2">
    <source>
        <dbReference type="ARBA" id="ARBA00012438"/>
    </source>
</evidence>
<keyword evidence="3" id="KW-0597">Phosphoprotein</keyword>
<comment type="catalytic activity">
    <reaction evidence="1">
        <text>ATP + protein L-histidine = ADP + protein N-phospho-L-histidine.</text>
        <dbReference type="EC" id="2.7.13.3"/>
    </reaction>
</comment>
<feature type="domain" description="Histidine kinase" evidence="6">
    <location>
        <begin position="93"/>
        <end position="307"/>
    </location>
</feature>
<dbReference type="Gene3D" id="1.10.287.130">
    <property type="match status" value="1"/>
</dbReference>
<dbReference type="SMART" id="SM00387">
    <property type="entry name" value="HATPase_c"/>
    <property type="match status" value="1"/>
</dbReference>
<evidence type="ECO:0000313" key="7">
    <source>
        <dbReference type="EMBL" id="MCB7387585.1"/>
    </source>
</evidence>
<dbReference type="PANTHER" id="PTHR43547:SF2">
    <property type="entry name" value="HYBRID SIGNAL TRANSDUCTION HISTIDINE KINASE C"/>
    <property type="match status" value="1"/>
</dbReference>
<dbReference type="InterPro" id="IPR004358">
    <property type="entry name" value="Sig_transdc_His_kin-like_C"/>
</dbReference>
<protein>
    <recommendedName>
        <fullName evidence="2">histidine kinase</fullName>
        <ecNumber evidence="2">2.7.13.3</ecNumber>
    </recommendedName>
</protein>
<dbReference type="InterPro" id="IPR003594">
    <property type="entry name" value="HATPase_dom"/>
</dbReference>
<reference evidence="7 8" key="1">
    <citation type="submission" date="2021-10" db="EMBL/GenBank/DDBJ databases">
        <title>Collection of gut derived symbiotic bacterial strains cultured from healthy donors.</title>
        <authorList>
            <person name="Lin H."/>
            <person name="Littmann E."/>
            <person name="Kohout C."/>
            <person name="Pamer E.G."/>
        </authorList>
    </citation>
    <scope>NUCLEOTIDE SEQUENCE [LARGE SCALE GENOMIC DNA]</scope>
    <source>
        <strain evidence="7 8">DFI.1.165</strain>
    </source>
</reference>
<evidence type="ECO:0000256" key="3">
    <source>
        <dbReference type="ARBA" id="ARBA00022553"/>
    </source>
</evidence>
<dbReference type="PANTHER" id="PTHR43547">
    <property type="entry name" value="TWO-COMPONENT HISTIDINE KINASE"/>
    <property type="match status" value="1"/>
</dbReference>
<dbReference type="InterPro" id="IPR036097">
    <property type="entry name" value="HisK_dim/P_sf"/>
</dbReference>
<comment type="caution">
    <text evidence="7">The sequence shown here is derived from an EMBL/GenBank/DDBJ whole genome shotgun (WGS) entry which is preliminary data.</text>
</comment>
<dbReference type="PRINTS" id="PR00344">
    <property type="entry name" value="BCTRLSENSOR"/>
</dbReference>
<dbReference type="InterPro" id="IPR005467">
    <property type="entry name" value="His_kinase_dom"/>
</dbReference>
<keyword evidence="8" id="KW-1185">Reference proteome</keyword>
<dbReference type="SMART" id="SM00388">
    <property type="entry name" value="HisKA"/>
    <property type="match status" value="1"/>
</dbReference>
<dbReference type="GO" id="GO:0016301">
    <property type="term" value="F:kinase activity"/>
    <property type="evidence" value="ECO:0007669"/>
    <property type="project" value="UniProtKB-KW"/>
</dbReference>
<gene>
    <name evidence="7" type="ORF">LIZ65_09805</name>
</gene>
<proteinExistence type="predicted"/>
<keyword evidence="4 7" id="KW-0418">Kinase</keyword>
<dbReference type="InterPro" id="IPR036890">
    <property type="entry name" value="HATPase_C_sf"/>
</dbReference>
<evidence type="ECO:0000256" key="4">
    <source>
        <dbReference type="ARBA" id="ARBA00022777"/>
    </source>
</evidence>
<dbReference type="InterPro" id="IPR003661">
    <property type="entry name" value="HisK_dim/P_dom"/>
</dbReference>
<dbReference type="SUPFAM" id="SSF47384">
    <property type="entry name" value="Homodimeric domain of signal transducing histidine kinase"/>
    <property type="match status" value="1"/>
</dbReference>
<evidence type="ECO:0000313" key="8">
    <source>
        <dbReference type="Proteomes" id="UP001299546"/>
    </source>
</evidence>
<dbReference type="PROSITE" id="PS50109">
    <property type="entry name" value="HIS_KIN"/>
    <property type="match status" value="1"/>
</dbReference>